<gene>
    <name evidence="13" type="ORF">HNP55_000963</name>
</gene>
<dbReference type="EC" id="2.7.13.3" evidence="3"/>
<proteinExistence type="predicted"/>
<comment type="subcellular location">
    <subcellularLocation>
        <location evidence="2">Membrane</location>
    </subcellularLocation>
</comment>
<evidence type="ECO:0000256" key="1">
    <source>
        <dbReference type="ARBA" id="ARBA00000085"/>
    </source>
</evidence>
<keyword evidence="6" id="KW-0547">Nucleotide-binding</keyword>
<sequence>MIFMNGGRPEPAYACGNTMSLRLKLNTIVALLTLCFALSVLGLELRGLRDSVHEEVQAAHRVAGQLLHQTARLYSRQGLPAMLYYLQGLGRVRSTEIRLFDEQGQPLYQSPRSAYKAGREAPAWFSRLIAPAASEQAIAFGQGRLVLSADSSRAVLDAWDYLLPLSLWALALLLLANGLAFALIQRALRPLAQVVDAMDQLRQGHLQATLPTLAGAEAQRLGLAFNRMAQALAQQIAAEGRASSAERELSDRRELSRWMDQHIERERRLIARELHDEFGQSVTGMRSLAVAIAQSTRAQQPEAAASAELIAAEAGRLYEAMHRIIPRLTPLVLDQFGLQEALQDLLQRYRQNHPQLQLELSLDLDGLAPGHEAALALYRAAQEGITNALRHGGASHIQLSLQAQAGALLLRVRDNGQGLDQSLSEALPGHLGLRWLSERVAALGGHWRLQPAEPQGAELRVHLPGVAA</sequence>
<evidence type="ECO:0000256" key="7">
    <source>
        <dbReference type="ARBA" id="ARBA00022777"/>
    </source>
</evidence>
<dbReference type="Gene3D" id="6.10.340.10">
    <property type="match status" value="1"/>
</dbReference>
<dbReference type="InterPro" id="IPR005467">
    <property type="entry name" value="His_kinase_dom"/>
</dbReference>
<keyword evidence="5 13" id="KW-0808">Transferase</keyword>
<evidence type="ECO:0000256" key="4">
    <source>
        <dbReference type="ARBA" id="ARBA00022553"/>
    </source>
</evidence>
<evidence type="ECO:0000259" key="12">
    <source>
        <dbReference type="PROSITE" id="PS50885"/>
    </source>
</evidence>
<comment type="catalytic activity">
    <reaction evidence="1">
        <text>ATP + protein L-histidine = ADP + protein N-phospho-L-histidine.</text>
        <dbReference type="EC" id="2.7.13.3"/>
    </reaction>
</comment>
<evidence type="ECO:0000256" key="3">
    <source>
        <dbReference type="ARBA" id="ARBA00012438"/>
    </source>
</evidence>
<reference evidence="13 14" key="1">
    <citation type="submission" date="2020-08" db="EMBL/GenBank/DDBJ databases">
        <title>Functional genomics of gut bacteria from endangered species of beetles.</title>
        <authorList>
            <person name="Carlos-Shanley C."/>
        </authorList>
    </citation>
    <scope>NUCLEOTIDE SEQUENCE [LARGE SCALE GENOMIC DNA]</scope>
    <source>
        <strain evidence="13 14">S00239</strain>
    </source>
</reference>
<keyword evidence="8" id="KW-0067">ATP-binding</keyword>
<dbReference type="InterPro" id="IPR011712">
    <property type="entry name" value="Sig_transdc_His_kin_sub3_dim/P"/>
</dbReference>
<evidence type="ECO:0000256" key="9">
    <source>
        <dbReference type="ARBA" id="ARBA00023012"/>
    </source>
</evidence>
<dbReference type="Pfam" id="PF02518">
    <property type="entry name" value="HATPase_c"/>
    <property type="match status" value="1"/>
</dbReference>
<evidence type="ECO:0000256" key="2">
    <source>
        <dbReference type="ARBA" id="ARBA00004370"/>
    </source>
</evidence>
<dbReference type="EMBL" id="JACHLP010000002">
    <property type="protein sequence ID" value="MBB4842448.1"/>
    <property type="molecule type" value="Genomic_DNA"/>
</dbReference>
<comment type="caution">
    <text evidence="13">The sequence shown here is derived from an EMBL/GenBank/DDBJ whole genome shotgun (WGS) entry which is preliminary data.</text>
</comment>
<evidence type="ECO:0000256" key="8">
    <source>
        <dbReference type="ARBA" id="ARBA00022840"/>
    </source>
</evidence>
<dbReference type="SMART" id="SM00387">
    <property type="entry name" value="HATPase_c"/>
    <property type="match status" value="1"/>
</dbReference>
<evidence type="ECO:0000256" key="5">
    <source>
        <dbReference type="ARBA" id="ARBA00022679"/>
    </source>
</evidence>
<dbReference type="SMART" id="SM00304">
    <property type="entry name" value="HAMP"/>
    <property type="match status" value="1"/>
</dbReference>
<dbReference type="InterPro" id="IPR003594">
    <property type="entry name" value="HATPase_dom"/>
</dbReference>
<feature type="domain" description="Histidine kinase" evidence="11">
    <location>
        <begin position="273"/>
        <end position="467"/>
    </location>
</feature>
<dbReference type="GO" id="GO:0000155">
    <property type="term" value="F:phosphorelay sensor kinase activity"/>
    <property type="evidence" value="ECO:0007669"/>
    <property type="project" value="InterPro"/>
</dbReference>
<keyword evidence="4" id="KW-0597">Phosphoprotein</keyword>
<evidence type="ECO:0000259" key="11">
    <source>
        <dbReference type="PROSITE" id="PS50109"/>
    </source>
</evidence>
<organism evidence="13 14">
    <name type="scientific">Roseateles oligotrophus</name>
    <dbReference type="NCBI Taxonomy" id="1769250"/>
    <lineage>
        <taxon>Bacteria</taxon>
        <taxon>Pseudomonadati</taxon>
        <taxon>Pseudomonadota</taxon>
        <taxon>Betaproteobacteria</taxon>
        <taxon>Burkholderiales</taxon>
        <taxon>Sphaerotilaceae</taxon>
        <taxon>Roseateles</taxon>
    </lineage>
</organism>
<keyword evidence="10" id="KW-1133">Transmembrane helix</keyword>
<dbReference type="RefSeq" id="WP_246448200.1">
    <property type="nucleotide sequence ID" value="NZ_JACHLP010000002.1"/>
</dbReference>
<dbReference type="SUPFAM" id="SSF158472">
    <property type="entry name" value="HAMP domain-like"/>
    <property type="match status" value="1"/>
</dbReference>
<feature type="domain" description="HAMP" evidence="12">
    <location>
        <begin position="185"/>
        <end position="237"/>
    </location>
</feature>
<keyword evidence="9" id="KW-0902">Two-component regulatory system</keyword>
<feature type="transmembrane region" description="Helical" evidence="10">
    <location>
        <begin position="161"/>
        <end position="184"/>
    </location>
</feature>
<dbReference type="Gene3D" id="3.30.565.10">
    <property type="entry name" value="Histidine kinase-like ATPase, C-terminal domain"/>
    <property type="match status" value="1"/>
</dbReference>
<keyword evidence="10" id="KW-0472">Membrane</keyword>
<dbReference type="InterPro" id="IPR003660">
    <property type="entry name" value="HAMP_dom"/>
</dbReference>
<keyword evidence="7 13" id="KW-0418">Kinase</keyword>
<dbReference type="CDD" id="cd06225">
    <property type="entry name" value="HAMP"/>
    <property type="match status" value="1"/>
</dbReference>
<evidence type="ECO:0000313" key="14">
    <source>
        <dbReference type="Proteomes" id="UP000562027"/>
    </source>
</evidence>
<dbReference type="Pfam" id="PF00672">
    <property type="entry name" value="HAMP"/>
    <property type="match status" value="1"/>
</dbReference>
<dbReference type="SUPFAM" id="SSF55874">
    <property type="entry name" value="ATPase domain of HSP90 chaperone/DNA topoisomerase II/histidine kinase"/>
    <property type="match status" value="1"/>
</dbReference>
<dbReference type="AlphaFoldDB" id="A0A840L8A1"/>
<keyword evidence="10" id="KW-0812">Transmembrane</keyword>
<keyword evidence="14" id="KW-1185">Reference proteome</keyword>
<name>A0A840L8A1_9BURK</name>
<accession>A0A840L8A1</accession>
<dbReference type="Gene3D" id="1.20.5.1930">
    <property type="match status" value="1"/>
</dbReference>
<dbReference type="InterPro" id="IPR050482">
    <property type="entry name" value="Sensor_HK_TwoCompSys"/>
</dbReference>
<dbReference type="Pfam" id="PF07730">
    <property type="entry name" value="HisKA_3"/>
    <property type="match status" value="1"/>
</dbReference>
<dbReference type="PANTHER" id="PTHR24421:SF10">
    <property type="entry name" value="NITRATE_NITRITE SENSOR PROTEIN NARQ"/>
    <property type="match status" value="1"/>
</dbReference>
<dbReference type="CDD" id="cd16917">
    <property type="entry name" value="HATPase_UhpB-NarQ-NarX-like"/>
    <property type="match status" value="1"/>
</dbReference>
<dbReference type="PROSITE" id="PS50109">
    <property type="entry name" value="HIS_KIN"/>
    <property type="match status" value="1"/>
</dbReference>
<dbReference type="PANTHER" id="PTHR24421">
    <property type="entry name" value="NITRATE/NITRITE SENSOR PROTEIN NARX-RELATED"/>
    <property type="match status" value="1"/>
</dbReference>
<protein>
    <recommendedName>
        <fullName evidence="3">histidine kinase</fullName>
        <ecNumber evidence="3">2.7.13.3</ecNumber>
    </recommendedName>
</protein>
<dbReference type="GO" id="GO:0005524">
    <property type="term" value="F:ATP binding"/>
    <property type="evidence" value="ECO:0007669"/>
    <property type="project" value="UniProtKB-KW"/>
</dbReference>
<dbReference type="Proteomes" id="UP000562027">
    <property type="component" value="Unassembled WGS sequence"/>
</dbReference>
<dbReference type="InterPro" id="IPR036890">
    <property type="entry name" value="HATPase_C_sf"/>
</dbReference>
<dbReference type="GO" id="GO:0046983">
    <property type="term" value="F:protein dimerization activity"/>
    <property type="evidence" value="ECO:0007669"/>
    <property type="project" value="InterPro"/>
</dbReference>
<evidence type="ECO:0000256" key="6">
    <source>
        <dbReference type="ARBA" id="ARBA00022741"/>
    </source>
</evidence>
<evidence type="ECO:0000313" key="13">
    <source>
        <dbReference type="EMBL" id="MBB4842448.1"/>
    </source>
</evidence>
<dbReference type="PROSITE" id="PS50885">
    <property type="entry name" value="HAMP"/>
    <property type="match status" value="1"/>
</dbReference>
<evidence type="ECO:0000256" key="10">
    <source>
        <dbReference type="SAM" id="Phobius"/>
    </source>
</evidence>
<dbReference type="GO" id="GO:0016020">
    <property type="term" value="C:membrane"/>
    <property type="evidence" value="ECO:0007669"/>
    <property type="project" value="UniProtKB-SubCell"/>
</dbReference>